<organism evidence="1">
    <name type="scientific">termite gut metagenome</name>
    <dbReference type="NCBI Taxonomy" id="433724"/>
    <lineage>
        <taxon>unclassified sequences</taxon>
        <taxon>metagenomes</taxon>
        <taxon>organismal metagenomes</taxon>
    </lineage>
</organism>
<gene>
    <name evidence="1" type="ORF">EZS27_000357</name>
</gene>
<accession>A0A5J4T256</accession>
<reference evidence="1" key="1">
    <citation type="submission" date="2019-03" db="EMBL/GenBank/DDBJ databases">
        <title>Single cell metagenomics reveals metabolic interactions within the superorganism composed of flagellate Streblomastix strix and complex community of Bacteroidetes bacteria on its surface.</title>
        <authorList>
            <person name="Treitli S.C."/>
            <person name="Kolisko M."/>
            <person name="Husnik F."/>
            <person name="Keeling P."/>
            <person name="Hampl V."/>
        </authorList>
    </citation>
    <scope>NUCLEOTIDE SEQUENCE</scope>
    <source>
        <strain evidence="1">STM</strain>
    </source>
</reference>
<proteinExistence type="predicted"/>
<evidence type="ECO:0000313" key="1">
    <source>
        <dbReference type="EMBL" id="KAA6352407.1"/>
    </source>
</evidence>
<dbReference type="EMBL" id="SNRY01000003">
    <property type="protein sequence ID" value="KAA6352407.1"/>
    <property type="molecule type" value="Genomic_DNA"/>
</dbReference>
<protein>
    <submittedName>
        <fullName evidence="1">Uncharacterized protein</fullName>
    </submittedName>
</protein>
<comment type="caution">
    <text evidence="1">The sequence shown here is derived from an EMBL/GenBank/DDBJ whole genome shotgun (WGS) entry which is preliminary data.</text>
</comment>
<dbReference type="AlphaFoldDB" id="A0A5J4T256"/>
<name>A0A5J4T256_9ZZZZ</name>
<sequence>MITKKERYFVYLACKPYVKQYLINNYGDGDSNNPDAVSFFCDKELQNRFRSMLRKPNDNLRCFSLVRSHAVVPIEIRKDDFYRRGFMLPDAESALFCSFIEAKIKLLMCTYIDTHVAIGLPIASVIRNFQRQYDFPEDSWSYDTIRREYNRKKHVKVKEDRNLADEFFQKINKILMLNLSEIGTITAKGFERYEKHLF</sequence>